<evidence type="ECO:0000256" key="2">
    <source>
        <dbReference type="PROSITE-ProRule" id="PRU00708"/>
    </source>
</evidence>
<dbReference type="OrthoDB" id="185373at2759"/>
<dbReference type="PROSITE" id="PS51375">
    <property type="entry name" value="PPR"/>
    <property type="match status" value="5"/>
</dbReference>
<dbReference type="PANTHER" id="PTHR47926">
    <property type="entry name" value="PENTATRICOPEPTIDE REPEAT-CONTAINING PROTEIN"/>
    <property type="match status" value="1"/>
</dbReference>
<dbReference type="PANTHER" id="PTHR47926:SF413">
    <property type="entry name" value="REPEAT (TPR)-LIKE SUPERFAMILY PROTEIN, PUTATIVE-RELATED"/>
    <property type="match status" value="1"/>
</dbReference>
<feature type="repeat" description="PPR" evidence="2">
    <location>
        <begin position="271"/>
        <end position="305"/>
    </location>
</feature>
<comment type="caution">
    <text evidence="3">The sequence shown here is derived from an EMBL/GenBank/DDBJ whole genome shotgun (WGS) entry which is preliminary data.</text>
</comment>
<feature type="repeat" description="PPR" evidence="2">
    <location>
        <begin position="139"/>
        <end position="169"/>
    </location>
</feature>
<dbReference type="Pfam" id="PF20431">
    <property type="entry name" value="E_motif"/>
    <property type="match status" value="1"/>
</dbReference>
<dbReference type="InterPro" id="IPR036224">
    <property type="entry name" value="GINS_bundle-like_dom_sf"/>
</dbReference>
<evidence type="ECO:0000313" key="3">
    <source>
        <dbReference type="EMBL" id="KAF5181655.1"/>
    </source>
</evidence>
<dbReference type="GO" id="GO:0003723">
    <property type="term" value="F:RNA binding"/>
    <property type="evidence" value="ECO:0007669"/>
    <property type="project" value="InterPro"/>
</dbReference>
<dbReference type="EMBL" id="JABWDY010035916">
    <property type="protein sequence ID" value="KAF5181655.1"/>
    <property type="molecule type" value="Genomic_DNA"/>
</dbReference>
<keyword evidence="4" id="KW-1185">Reference proteome</keyword>
<gene>
    <name evidence="3" type="ORF">FRX31_028758</name>
</gene>
<feature type="repeat" description="PPR" evidence="2">
    <location>
        <begin position="170"/>
        <end position="204"/>
    </location>
</feature>
<reference evidence="3 4" key="1">
    <citation type="submission" date="2020-06" db="EMBL/GenBank/DDBJ databases">
        <title>Transcriptomic and genomic resources for Thalictrum thalictroides and T. hernandezii: Facilitating candidate gene discovery in an emerging model plant lineage.</title>
        <authorList>
            <person name="Arias T."/>
            <person name="Riano-Pachon D.M."/>
            <person name="Di Stilio V.S."/>
        </authorList>
    </citation>
    <scope>NUCLEOTIDE SEQUENCE [LARGE SCALE GENOMIC DNA]</scope>
    <source>
        <strain evidence="4">cv. WT478/WT964</strain>
        <tissue evidence="3">Leaves</tissue>
    </source>
</reference>
<dbReference type="SUPFAM" id="SSF158573">
    <property type="entry name" value="GINS helical bundle-like"/>
    <property type="match status" value="1"/>
</dbReference>
<accession>A0A7J6VBV6</accession>
<organism evidence="3 4">
    <name type="scientific">Thalictrum thalictroides</name>
    <name type="common">Rue-anemone</name>
    <name type="synonym">Anemone thalictroides</name>
    <dbReference type="NCBI Taxonomy" id="46969"/>
    <lineage>
        <taxon>Eukaryota</taxon>
        <taxon>Viridiplantae</taxon>
        <taxon>Streptophyta</taxon>
        <taxon>Embryophyta</taxon>
        <taxon>Tracheophyta</taxon>
        <taxon>Spermatophyta</taxon>
        <taxon>Magnoliopsida</taxon>
        <taxon>Ranunculales</taxon>
        <taxon>Ranunculaceae</taxon>
        <taxon>Thalictroideae</taxon>
        <taxon>Thalictrum</taxon>
    </lineage>
</organism>
<dbReference type="FunFam" id="1.25.40.10:FF:000184">
    <property type="entry name" value="Pentatricopeptide repeat-containing protein, chloroplastic"/>
    <property type="match status" value="1"/>
</dbReference>
<protein>
    <submittedName>
        <fullName evidence="3">Pentatricopeptide repeat-containing protein</fullName>
    </submittedName>
</protein>
<feature type="repeat" description="PPR" evidence="2">
    <location>
        <begin position="77"/>
        <end position="111"/>
    </location>
</feature>
<evidence type="ECO:0000256" key="1">
    <source>
        <dbReference type="ARBA" id="ARBA00022737"/>
    </source>
</evidence>
<proteinExistence type="predicted"/>
<dbReference type="InterPro" id="IPR002885">
    <property type="entry name" value="PPR_rpt"/>
</dbReference>
<dbReference type="Pfam" id="PF01535">
    <property type="entry name" value="PPR"/>
    <property type="match status" value="1"/>
</dbReference>
<dbReference type="Gene3D" id="1.20.58.1030">
    <property type="match status" value="1"/>
</dbReference>
<dbReference type="Pfam" id="PF13041">
    <property type="entry name" value="PPR_2"/>
    <property type="match status" value="3"/>
</dbReference>
<dbReference type="SUPFAM" id="SSF48452">
    <property type="entry name" value="TPR-like"/>
    <property type="match status" value="1"/>
</dbReference>
<feature type="repeat" description="PPR" evidence="2">
    <location>
        <begin position="240"/>
        <end position="270"/>
    </location>
</feature>
<keyword evidence="1" id="KW-0677">Repeat</keyword>
<dbReference type="InterPro" id="IPR046848">
    <property type="entry name" value="E_motif"/>
</dbReference>
<dbReference type="InterPro" id="IPR011990">
    <property type="entry name" value="TPR-like_helical_dom_sf"/>
</dbReference>
<dbReference type="AlphaFoldDB" id="A0A7J6VBV6"/>
<sequence>MQKNDVFPDNFTYPFLLKACSGQFALEQVQMIHAHIEKFGFFTNIFVPNILIDTYSKCGTSGVDTARRLFDAMIERDVVSWNSMIACLIKVGEMGEALRLFEQMPERDIVSWNTVLGGYIKAGELNAAFELFEKMPERNSVSWSTMVSGYSKAGFMNMARMLFDKMPVKNLVHWTIMISGYAEKGLAREAISLYDKMEKAGLQLNSGTYTSILAACAESGLLALGQRVHLSVQRSWLRHDTEVCNALVDMYAKCGNLDKAMDIFDGMVKRDVISWNTMLHGLALHGHGEAALELFSRMRLEGVTPDGVTFIALLCACRDVGLVKDGHHYFSIMEKYYGIVPQVEHYGCIVDLLGRGGYLREAYELIKSMPMEPNAIIWGTLLEACRVHNDGWIAKEVVNQLVKLELSDANAYELLSNLYAATGRWDDAKVKLQMNEEGFGGGDGDGDVIDPSIAMMTDVELLKRAWQNEKEAPEILSFEFNLVKRSKEQIQLMVTSQIPFIALLLLPCIGVSD</sequence>
<dbReference type="InterPro" id="IPR046960">
    <property type="entry name" value="PPR_At4g14850-like_plant"/>
</dbReference>
<name>A0A7J6VBV6_THATH</name>
<dbReference type="Gene3D" id="1.25.40.10">
    <property type="entry name" value="Tetratricopeptide repeat domain"/>
    <property type="match status" value="4"/>
</dbReference>
<dbReference type="GO" id="GO:0009451">
    <property type="term" value="P:RNA modification"/>
    <property type="evidence" value="ECO:0007669"/>
    <property type="project" value="InterPro"/>
</dbReference>
<evidence type="ECO:0000313" key="4">
    <source>
        <dbReference type="Proteomes" id="UP000554482"/>
    </source>
</evidence>
<dbReference type="Proteomes" id="UP000554482">
    <property type="component" value="Unassembled WGS sequence"/>
</dbReference>
<dbReference type="NCBIfam" id="TIGR00756">
    <property type="entry name" value="PPR"/>
    <property type="match status" value="6"/>
</dbReference>